<evidence type="ECO:0000256" key="1">
    <source>
        <dbReference type="ARBA" id="ARBA00022630"/>
    </source>
</evidence>
<dbReference type="PANTHER" id="PTHR42659:SF2">
    <property type="entry name" value="XANTHINE DEHYDROGENASE SUBUNIT C-RELATED"/>
    <property type="match status" value="1"/>
</dbReference>
<dbReference type="InterPro" id="IPR016169">
    <property type="entry name" value="FAD-bd_PCMH_sub2"/>
</dbReference>
<gene>
    <name evidence="5" type="ORF">ABIF29_000058</name>
</gene>
<dbReference type="InterPro" id="IPR016166">
    <property type="entry name" value="FAD-bd_PCMH"/>
</dbReference>
<dbReference type="InterPro" id="IPR036683">
    <property type="entry name" value="CO_DH_flav_C_dom_sf"/>
</dbReference>
<keyword evidence="6" id="KW-1185">Reference proteome</keyword>
<dbReference type="InterPro" id="IPR002346">
    <property type="entry name" value="Mopterin_DH_FAD-bd"/>
</dbReference>
<evidence type="ECO:0000313" key="6">
    <source>
        <dbReference type="Proteomes" id="UP001565471"/>
    </source>
</evidence>
<dbReference type="InterPro" id="IPR005107">
    <property type="entry name" value="CO_DH_flav_C"/>
</dbReference>
<evidence type="ECO:0000313" key="5">
    <source>
        <dbReference type="EMBL" id="MEY9313259.1"/>
    </source>
</evidence>
<evidence type="ECO:0000256" key="2">
    <source>
        <dbReference type="ARBA" id="ARBA00022827"/>
    </source>
</evidence>
<reference evidence="5 6" key="1">
    <citation type="submission" date="2024-07" db="EMBL/GenBank/DDBJ databases">
        <title>Genomic Encyclopedia of Type Strains, Phase V (KMG-V): Genome sequencing to study the core and pangenomes of soil and plant-associated prokaryotes.</title>
        <authorList>
            <person name="Whitman W."/>
        </authorList>
    </citation>
    <scope>NUCLEOTIDE SEQUENCE [LARGE SCALE GENOMIC DNA]</scope>
    <source>
        <strain evidence="5 6">USDA 415</strain>
    </source>
</reference>
<keyword evidence="2" id="KW-0274">FAD</keyword>
<feature type="domain" description="FAD-binding PCMH-type" evidence="4">
    <location>
        <begin position="1"/>
        <end position="177"/>
    </location>
</feature>
<keyword evidence="1" id="KW-0285">Flavoprotein</keyword>
<dbReference type="SMART" id="SM01092">
    <property type="entry name" value="CO_deh_flav_C"/>
    <property type="match status" value="1"/>
</dbReference>
<dbReference type="Proteomes" id="UP001565471">
    <property type="component" value="Unassembled WGS sequence"/>
</dbReference>
<dbReference type="Pfam" id="PF00941">
    <property type="entry name" value="FAD_binding_5"/>
    <property type="match status" value="1"/>
</dbReference>
<dbReference type="PROSITE" id="PS51387">
    <property type="entry name" value="FAD_PCMH"/>
    <property type="match status" value="1"/>
</dbReference>
<evidence type="ECO:0000256" key="3">
    <source>
        <dbReference type="ARBA" id="ARBA00023002"/>
    </source>
</evidence>
<dbReference type="EMBL" id="JBGBZA010000001">
    <property type="protein sequence ID" value="MEY9313259.1"/>
    <property type="molecule type" value="Genomic_DNA"/>
</dbReference>
<dbReference type="InterPro" id="IPR036318">
    <property type="entry name" value="FAD-bd_PCMH-like_sf"/>
</dbReference>
<protein>
    <submittedName>
        <fullName evidence="5">CO/xanthine dehydrogenase FAD-binding subunit</fullName>
    </submittedName>
</protein>
<proteinExistence type="predicted"/>
<sequence>MKPAKFEYVAPVTVAAAVEALLAASGEGKVLAGGQSLLPLLNFRMTRPAVLVDLNGIKELSFIELRDDYVAIGALTRHREIEQSPLIASKLPVMAAAMRHVAHLAIRNRGTIGGSLSHADPAAELPMLSLFYGASLLVQGPSGRRIIAAEDFFVDALTNCLKPEEIVVEIDFPILQQNGWAFEEVARRFGDFALASIAVSVRRGASTIEDARVAVMGVADTPLRLKEVEGQLRGIAIDDQMPDRFSELVTSSVSANGDLHASAEYRQHLLGQLARRAMQTALASEGDRR</sequence>
<dbReference type="InterPro" id="IPR016167">
    <property type="entry name" value="FAD-bd_PCMH_sub1"/>
</dbReference>
<organism evidence="5 6">
    <name type="scientific">Bradyrhizobium elkanii</name>
    <dbReference type="NCBI Taxonomy" id="29448"/>
    <lineage>
        <taxon>Bacteria</taxon>
        <taxon>Pseudomonadati</taxon>
        <taxon>Pseudomonadota</taxon>
        <taxon>Alphaproteobacteria</taxon>
        <taxon>Hyphomicrobiales</taxon>
        <taxon>Nitrobacteraceae</taxon>
        <taxon>Bradyrhizobium</taxon>
    </lineage>
</organism>
<comment type="caution">
    <text evidence="5">The sequence shown here is derived from an EMBL/GenBank/DDBJ whole genome shotgun (WGS) entry which is preliminary data.</text>
</comment>
<keyword evidence="3" id="KW-0560">Oxidoreductase</keyword>
<name>A0ABV4EQ36_BRAEL</name>
<dbReference type="PANTHER" id="PTHR42659">
    <property type="entry name" value="XANTHINE DEHYDROGENASE SUBUNIT C-RELATED"/>
    <property type="match status" value="1"/>
</dbReference>
<dbReference type="Gene3D" id="3.30.465.10">
    <property type="match status" value="1"/>
</dbReference>
<dbReference type="RefSeq" id="WP_016847695.1">
    <property type="nucleotide sequence ID" value="NZ_CP126027.1"/>
</dbReference>
<dbReference type="SUPFAM" id="SSF55447">
    <property type="entry name" value="CO dehydrogenase flavoprotein C-terminal domain-like"/>
    <property type="match status" value="1"/>
</dbReference>
<dbReference type="Gene3D" id="3.30.43.10">
    <property type="entry name" value="Uridine Diphospho-n-acetylenolpyruvylglucosamine Reductase, domain 2"/>
    <property type="match status" value="1"/>
</dbReference>
<dbReference type="Gene3D" id="3.30.390.50">
    <property type="entry name" value="CO dehydrogenase flavoprotein, C-terminal domain"/>
    <property type="match status" value="1"/>
</dbReference>
<dbReference type="InterPro" id="IPR051312">
    <property type="entry name" value="Diverse_Substr_Oxidored"/>
</dbReference>
<accession>A0ABV4EQ36</accession>
<dbReference type="Pfam" id="PF03450">
    <property type="entry name" value="CO_deh_flav_C"/>
    <property type="match status" value="1"/>
</dbReference>
<evidence type="ECO:0000259" key="4">
    <source>
        <dbReference type="PROSITE" id="PS51387"/>
    </source>
</evidence>
<dbReference type="SUPFAM" id="SSF56176">
    <property type="entry name" value="FAD-binding/transporter-associated domain-like"/>
    <property type="match status" value="1"/>
</dbReference>